<accession>A0A9D4TVU9</accession>
<evidence type="ECO:0000313" key="1">
    <source>
        <dbReference type="EMBL" id="KAI3435936.1"/>
    </source>
</evidence>
<dbReference type="InterPro" id="IPR006439">
    <property type="entry name" value="HAD-SF_hydro_IA"/>
</dbReference>
<dbReference type="Proteomes" id="UP001055712">
    <property type="component" value="Unassembled WGS sequence"/>
</dbReference>
<dbReference type="InterPro" id="IPR023198">
    <property type="entry name" value="PGP-like_dom2"/>
</dbReference>
<sequence>MRPTVSSKRWASRHPTITCLVPRDQPVAQRQRARVAAVVFDLGRVLLDFDFAISAARLSQACQAPVPTKQEVLLELFGHSPLPTGMLDRWGGCSLVEQMERGLLSSEQFHEAVVEASGLQLDFATFAQLYADIFSPVQLMIQQQQLLRSSGVPTYLLSNCSALHIDDVRERYPFFSTFDGLCLSYLERSFKPEPEIYAATERLTGLSGADLVFIDDRADNAAAAGARGWQAIHHTSPEATLLQLQQLGLPVVAAGAAVADDPAFSDTQL</sequence>
<comment type="caution">
    <text evidence="1">The sequence shown here is derived from an EMBL/GenBank/DDBJ whole genome shotgun (WGS) entry which is preliminary data.</text>
</comment>
<dbReference type="Pfam" id="PF00702">
    <property type="entry name" value="Hydrolase"/>
    <property type="match status" value="1"/>
</dbReference>
<reference evidence="1" key="2">
    <citation type="submission" date="2020-11" db="EMBL/GenBank/DDBJ databases">
        <authorList>
            <person name="Cecchin M."/>
            <person name="Marcolungo L."/>
            <person name="Rossato M."/>
            <person name="Girolomoni L."/>
            <person name="Cosentino E."/>
            <person name="Cuine S."/>
            <person name="Li-Beisson Y."/>
            <person name="Delledonne M."/>
            <person name="Ballottari M."/>
        </authorList>
    </citation>
    <scope>NUCLEOTIDE SEQUENCE</scope>
    <source>
        <strain evidence="1">211/11P</strain>
        <tissue evidence="1">Whole cell</tissue>
    </source>
</reference>
<dbReference type="Gene3D" id="1.10.150.240">
    <property type="entry name" value="Putative phosphatase, domain 2"/>
    <property type="match status" value="1"/>
</dbReference>
<dbReference type="SUPFAM" id="SSF56784">
    <property type="entry name" value="HAD-like"/>
    <property type="match status" value="1"/>
</dbReference>
<keyword evidence="2" id="KW-1185">Reference proteome</keyword>
<evidence type="ECO:0008006" key="3">
    <source>
        <dbReference type="Google" id="ProtNLM"/>
    </source>
</evidence>
<dbReference type="NCBIfam" id="TIGR01509">
    <property type="entry name" value="HAD-SF-IA-v3"/>
    <property type="match status" value="1"/>
</dbReference>
<proteinExistence type="predicted"/>
<dbReference type="OrthoDB" id="511382at2759"/>
<dbReference type="EMBL" id="SIDB01000002">
    <property type="protein sequence ID" value="KAI3435936.1"/>
    <property type="molecule type" value="Genomic_DNA"/>
</dbReference>
<evidence type="ECO:0000313" key="2">
    <source>
        <dbReference type="Proteomes" id="UP001055712"/>
    </source>
</evidence>
<dbReference type="InterPro" id="IPR023214">
    <property type="entry name" value="HAD_sf"/>
</dbReference>
<dbReference type="PANTHER" id="PTHR43611">
    <property type="entry name" value="ALPHA-D-GLUCOSE 1-PHOSPHATE PHOSPHATASE"/>
    <property type="match status" value="1"/>
</dbReference>
<dbReference type="InterPro" id="IPR036412">
    <property type="entry name" value="HAD-like_sf"/>
</dbReference>
<protein>
    <recommendedName>
        <fullName evidence="3">HAD family phosphatase</fullName>
    </recommendedName>
</protein>
<dbReference type="AlphaFoldDB" id="A0A9D4TVU9"/>
<dbReference type="PRINTS" id="PR00413">
    <property type="entry name" value="HADHALOGNASE"/>
</dbReference>
<dbReference type="Gene3D" id="3.40.50.1000">
    <property type="entry name" value="HAD superfamily/HAD-like"/>
    <property type="match status" value="1"/>
</dbReference>
<reference evidence="1" key="1">
    <citation type="journal article" date="2019" name="Plant J.">
        <title>Chlorella vulgaris genome assembly and annotation reveals the molecular basis for metabolic acclimation to high light conditions.</title>
        <authorList>
            <person name="Cecchin M."/>
            <person name="Marcolungo L."/>
            <person name="Rossato M."/>
            <person name="Girolomoni L."/>
            <person name="Cosentino E."/>
            <person name="Cuine S."/>
            <person name="Li-Beisson Y."/>
            <person name="Delledonne M."/>
            <person name="Ballottari M."/>
        </authorList>
    </citation>
    <scope>NUCLEOTIDE SEQUENCE</scope>
    <source>
        <strain evidence="1">211/11P</strain>
    </source>
</reference>
<gene>
    <name evidence="1" type="ORF">D9Q98_001994</name>
</gene>
<dbReference type="PANTHER" id="PTHR43611:SF3">
    <property type="entry name" value="FLAVIN MONONUCLEOTIDE HYDROLASE 1, CHLOROPLATIC"/>
    <property type="match status" value="1"/>
</dbReference>
<name>A0A9D4TVU9_CHLVU</name>
<organism evidence="1 2">
    <name type="scientific">Chlorella vulgaris</name>
    <name type="common">Green alga</name>
    <dbReference type="NCBI Taxonomy" id="3077"/>
    <lineage>
        <taxon>Eukaryota</taxon>
        <taxon>Viridiplantae</taxon>
        <taxon>Chlorophyta</taxon>
        <taxon>core chlorophytes</taxon>
        <taxon>Trebouxiophyceae</taxon>
        <taxon>Chlorellales</taxon>
        <taxon>Chlorellaceae</taxon>
        <taxon>Chlorella clade</taxon>
        <taxon>Chlorella</taxon>
    </lineage>
</organism>